<dbReference type="InterPro" id="IPR012336">
    <property type="entry name" value="Thioredoxin-like_fold"/>
</dbReference>
<dbReference type="PROSITE" id="PS00194">
    <property type="entry name" value="THIOREDOXIN_1"/>
    <property type="match status" value="1"/>
</dbReference>
<evidence type="ECO:0000256" key="2">
    <source>
        <dbReference type="RuleBase" id="RU364038"/>
    </source>
</evidence>
<keyword evidence="1 2" id="KW-0676">Redox-active center</keyword>
<comment type="subcellular location">
    <subcellularLocation>
        <location evidence="2">Periplasm</location>
    </subcellularLocation>
</comment>
<dbReference type="InterPro" id="IPR033954">
    <property type="entry name" value="DiS-bond_Isoase_DsbC/G"/>
</dbReference>
<dbReference type="CDD" id="cd03020">
    <property type="entry name" value="DsbA_DsbC_DsbG"/>
    <property type="match status" value="1"/>
</dbReference>
<name>A0ABY0BQV4_9GAMM</name>
<keyword evidence="5" id="KW-1185">Reference proteome</keyword>
<dbReference type="InterPro" id="IPR036249">
    <property type="entry name" value="Thioredoxin-like_sf"/>
</dbReference>
<dbReference type="InterPro" id="IPR017937">
    <property type="entry name" value="Thioredoxin_CS"/>
</dbReference>
<accession>A0ABY0BQV4</accession>
<evidence type="ECO:0000256" key="1">
    <source>
        <dbReference type="ARBA" id="ARBA00023284"/>
    </source>
</evidence>
<dbReference type="Pfam" id="PF13098">
    <property type="entry name" value="Thioredoxin_2"/>
    <property type="match status" value="1"/>
</dbReference>
<protein>
    <recommendedName>
        <fullName evidence="2">Thiol:disulfide interchange protein</fullName>
    </recommendedName>
</protein>
<evidence type="ECO:0000313" key="5">
    <source>
        <dbReference type="Proteomes" id="UP000287865"/>
    </source>
</evidence>
<sequence>MRTSPPPRFIPTSPELDYKPFTRSIIRVVKRLTLCTLFACMLAMCLFALRVANDVSPSLDASDSPACTSARCVESELAQLNMNAYSITEGFAPNWWLLETAQGEWHYHAVQRVLLAGPWLDVANPEQVVDKSAQRQRQQRQTFLANARAQGVLMPQDIASSAAAPIEIAVFTDPTCGYCRRLHQDLPQLAELGVQVRYYAFARAGEGSPGEQQLAAIWCASNPSQAMNDAKQSQDIDTATVTAACTTKVQQQRAMALRLGVQGTPSMILPDGRLLLGYRNPAQVMQALEPVLQRDRTK</sequence>
<evidence type="ECO:0000259" key="3">
    <source>
        <dbReference type="Pfam" id="PF13098"/>
    </source>
</evidence>
<dbReference type="PANTHER" id="PTHR35272">
    <property type="entry name" value="THIOL:DISULFIDE INTERCHANGE PROTEIN DSBC-RELATED"/>
    <property type="match status" value="1"/>
</dbReference>
<proteinExistence type="inferred from homology"/>
<reference evidence="4 5" key="1">
    <citation type="journal article" date="2018" name="Front. Microbiol.">
        <title>Genome-Based Analysis Reveals the Taxonomy and Diversity of the Family Idiomarinaceae.</title>
        <authorList>
            <person name="Liu Y."/>
            <person name="Lai Q."/>
            <person name="Shao Z."/>
        </authorList>
    </citation>
    <scope>NUCLEOTIDE SEQUENCE [LARGE SCALE GENOMIC DNA]</scope>
    <source>
        <strain evidence="4 5">CF12-14</strain>
    </source>
</reference>
<dbReference type="InterPro" id="IPR051470">
    <property type="entry name" value="Thiol:disulfide_interchange"/>
</dbReference>
<comment type="caution">
    <text evidence="4">The sequence shown here is derived from an EMBL/GenBank/DDBJ whole genome shotgun (WGS) entry which is preliminary data.</text>
</comment>
<keyword evidence="2" id="KW-0732">Signal</keyword>
<evidence type="ECO:0000313" key="4">
    <source>
        <dbReference type="EMBL" id="RUO23743.1"/>
    </source>
</evidence>
<dbReference type="PANTHER" id="PTHR35272:SF3">
    <property type="entry name" value="THIOL:DISULFIDE INTERCHANGE PROTEIN DSBC"/>
    <property type="match status" value="1"/>
</dbReference>
<feature type="domain" description="Thioredoxin-like fold" evidence="3">
    <location>
        <begin position="168"/>
        <end position="288"/>
    </location>
</feature>
<gene>
    <name evidence="4" type="ORF">CWE07_09520</name>
</gene>
<dbReference type="Proteomes" id="UP000287865">
    <property type="component" value="Unassembled WGS sequence"/>
</dbReference>
<dbReference type="SUPFAM" id="SSF52833">
    <property type="entry name" value="Thioredoxin-like"/>
    <property type="match status" value="1"/>
</dbReference>
<organism evidence="4 5">
    <name type="scientific">Aliidiomarina maris</name>
    <dbReference type="NCBI Taxonomy" id="531312"/>
    <lineage>
        <taxon>Bacteria</taxon>
        <taxon>Pseudomonadati</taxon>
        <taxon>Pseudomonadota</taxon>
        <taxon>Gammaproteobacteria</taxon>
        <taxon>Alteromonadales</taxon>
        <taxon>Idiomarinaceae</taxon>
        <taxon>Aliidiomarina</taxon>
    </lineage>
</organism>
<comment type="function">
    <text evidence="2">Required for disulfide bond formation in some periplasmic proteins. Acts by transferring its disulfide bond to other proteins and is reduced in the process.</text>
</comment>
<comment type="similarity">
    <text evidence="2">Belongs to the thioredoxin family. DsbC subfamily.</text>
</comment>
<keyword evidence="2" id="KW-0574">Periplasm</keyword>
<dbReference type="Gene3D" id="3.40.30.10">
    <property type="entry name" value="Glutaredoxin"/>
    <property type="match status" value="1"/>
</dbReference>
<dbReference type="EMBL" id="PIPK01000008">
    <property type="protein sequence ID" value="RUO23743.1"/>
    <property type="molecule type" value="Genomic_DNA"/>
</dbReference>